<dbReference type="GO" id="GO:0005576">
    <property type="term" value="C:extracellular region"/>
    <property type="evidence" value="ECO:0007669"/>
    <property type="project" value="TreeGrafter"/>
</dbReference>
<dbReference type="Gene3D" id="3.60.60.30">
    <property type="match status" value="1"/>
</dbReference>
<proteinExistence type="inferred from homology"/>
<feature type="chain" id="PRO_5038157455" description="Phospholipase B-like" evidence="7">
    <location>
        <begin position="33"/>
        <end position="613"/>
    </location>
</feature>
<dbReference type="PANTHER" id="PTHR12370">
    <property type="entry name" value="PHOSPHOLIPASE B-RELATED"/>
    <property type="match status" value="1"/>
</dbReference>
<evidence type="ECO:0000256" key="7">
    <source>
        <dbReference type="RuleBase" id="RU364138"/>
    </source>
</evidence>
<comment type="similarity">
    <text evidence="1 7">Belongs to the phospholipase B-like family.</text>
</comment>
<feature type="signal peptide" evidence="7">
    <location>
        <begin position="1"/>
        <end position="32"/>
    </location>
</feature>
<dbReference type="GO" id="GO:0009395">
    <property type="term" value="P:phospholipid catabolic process"/>
    <property type="evidence" value="ECO:0007669"/>
    <property type="project" value="TreeGrafter"/>
</dbReference>
<evidence type="ECO:0000256" key="5">
    <source>
        <dbReference type="ARBA" id="ARBA00023098"/>
    </source>
</evidence>
<organism evidence="8 9">
    <name type="scientific">Parascaris univalens</name>
    <name type="common">Nematode worm</name>
    <dbReference type="NCBI Taxonomy" id="6257"/>
    <lineage>
        <taxon>Eukaryota</taxon>
        <taxon>Metazoa</taxon>
        <taxon>Ecdysozoa</taxon>
        <taxon>Nematoda</taxon>
        <taxon>Chromadorea</taxon>
        <taxon>Rhabditida</taxon>
        <taxon>Spirurina</taxon>
        <taxon>Ascaridomorpha</taxon>
        <taxon>Ascaridoidea</taxon>
        <taxon>Ascarididae</taxon>
        <taxon>Parascaris</taxon>
    </lineage>
</organism>
<name>A0A915BL33_PARUN</name>
<keyword evidence="3 7" id="KW-0378">Hydrolase</keyword>
<dbReference type="Proteomes" id="UP000887569">
    <property type="component" value="Unplaced"/>
</dbReference>
<evidence type="ECO:0000256" key="4">
    <source>
        <dbReference type="ARBA" id="ARBA00022963"/>
    </source>
</evidence>
<comment type="function">
    <text evidence="7">Putative phospholipase.</text>
</comment>
<dbReference type="GO" id="GO:0004620">
    <property type="term" value="F:phospholipase activity"/>
    <property type="evidence" value="ECO:0007669"/>
    <property type="project" value="InterPro"/>
</dbReference>
<keyword evidence="5 7" id="KW-0443">Lipid metabolism</keyword>
<evidence type="ECO:0000313" key="9">
    <source>
        <dbReference type="WBParaSite" id="PgR044_g099_t01"/>
    </source>
</evidence>
<evidence type="ECO:0000313" key="8">
    <source>
        <dbReference type="Proteomes" id="UP000887569"/>
    </source>
</evidence>
<accession>A0A915BL33</accession>
<keyword evidence="4 7" id="KW-0442">Lipid degradation</keyword>
<dbReference type="AlphaFoldDB" id="A0A915BL33"/>
<reference evidence="9" key="1">
    <citation type="submission" date="2022-11" db="UniProtKB">
        <authorList>
            <consortium name="WormBaseParasite"/>
        </authorList>
    </citation>
    <scope>IDENTIFICATION</scope>
</reference>
<evidence type="ECO:0000256" key="6">
    <source>
        <dbReference type="ARBA" id="ARBA00023180"/>
    </source>
</evidence>
<evidence type="ECO:0000256" key="1">
    <source>
        <dbReference type="ARBA" id="ARBA00007835"/>
    </source>
</evidence>
<dbReference type="PANTHER" id="PTHR12370:SF8">
    <property type="entry name" value="PHOSPHOLIPASE B-LIKE 3-RELATED"/>
    <property type="match status" value="1"/>
</dbReference>
<evidence type="ECO:0000256" key="3">
    <source>
        <dbReference type="ARBA" id="ARBA00022801"/>
    </source>
</evidence>
<keyword evidence="6" id="KW-0325">Glycoprotein</keyword>
<keyword evidence="2 7" id="KW-0732">Signal</keyword>
<evidence type="ECO:0000256" key="2">
    <source>
        <dbReference type="ARBA" id="ARBA00022729"/>
    </source>
</evidence>
<keyword evidence="8" id="KW-1185">Reference proteome</keyword>
<sequence>QLGRPYLKRMNARLLLVRDLCVLLIISDRAAARLTPSERLQEEDDEYDRGGEEDEYYTYLSVCKNETGINLYAVYQRECDFDNQVALGRFRNAVNETGWGVFEVETSGDYDDATQAYAAGVAEGILTKELIYYHFRNTVEDMCKGYRVYCNKLYTYLAKNLEWIKETVKLKPKEDLYWKQVNLSFTQVTGIWHGYSKKSPKWYRPAVLFDITPIYMIQLYGDLFDLAKFFDKQPDPGDVANSGHCSGFAKIAPGNKDLFFSHVAMSGYNTMNRVLKLYKFGYDRKRAPGYALSFSGYPAGISSADDFVLTSAGLAALETTFAIYNKTLYTDTFIKPIGQLHCWVRSSVANTLAGDGKTWSKIFSRYNSGTYNNQWVIVDFKAFEPRKETPPKDLLWVLEQVPGYVLARDMTWFVKKYSYFPSYNIPYFTVISEMSGFAEQAKMNDWYKWGNCPRAKIFDRDHVKVTDIEQLQELMRYNDYQHEPFSRCKCVPPYSAEASISTRGDLNPANGTYEVEAMGHRNHGGLDFKGTNYTLFKKLRFRAWGGPTYDPLPVFSWNTTDIDANHYGQPVEWKFGPVETDWETEVKCLCATQKQRYASALWTAIYGKESSVQ</sequence>
<dbReference type="EC" id="3.1.1.-" evidence="7"/>
<protein>
    <recommendedName>
        <fullName evidence="7">Phospholipase B-like</fullName>
        <ecNumber evidence="7">3.1.1.-</ecNumber>
    </recommendedName>
</protein>
<dbReference type="Pfam" id="PF04916">
    <property type="entry name" value="Phospholip_B"/>
    <property type="match status" value="1"/>
</dbReference>
<dbReference type="InterPro" id="IPR007000">
    <property type="entry name" value="PLipase_B-like"/>
</dbReference>
<dbReference type="WBParaSite" id="PgR044_g099_t01">
    <property type="protein sequence ID" value="PgR044_g099_t01"/>
    <property type="gene ID" value="PgR044_g099"/>
</dbReference>